<keyword evidence="2" id="KW-1185">Reference proteome</keyword>
<dbReference type="InterPro" id="IPR049253">
    <property type="entry name" value="DUF6886"/>
</dbReference>
<sequence>MRIFHVSEENHIQVFQPRIPTRTELDPTKGLVWAIDDKCLPNFLTPRNCPRACYHIGPNTSEIDKQTYISSKSCSHVIVIENKWFETMKNTKLYLYEFDTKQFTLQDENAGYYISETTQIPIAKLEVANLFQELFKRNVELRLVNNLWDIYDEIQKTTFNWSMCRMGFAQPRLMNNL</sequence>
<name>A0ABM8YGL7_9BACI</name>
<reference evidence="1 2" key="1">
    <citation type="submission" date="2021-10" db="EMBL/GenBank/DDBJ databases">
        <authorList>
            <person name="Criscuolo A."/>
        </authorList>
    </citation>
    <scope>NUCLEOTIDE SEQUENCE [LARGE SCALE GENOMIC DNA]</scope>
    <source>
        <strain evidence="2">CIP 111899</strain>
    </source>
</reference>
<comment type="caution">
    <text evidence="1">The sequence shown here is derived from an EMBL/GenBank/DDBJ whole genome shotgun (WGS) entry which is preliminary data.</text>
</comment>
<evidence type="ECO:0000313" key="1">
    <source>
        <dbReference type="EMBL" id="CAG9614893.1"/>
    </source>
</evidence>
<protein>
    <submittedName>
        <fullName evidence="1">Uncharacterized protein</fullName>
    </submittedName>
</protein>
<dbReference type="EMBL" id="CAKJTI010000043">
    <property type="protein sequence ID" value="CAG9614893.1"/>
    <property type="molecule type" value="Genomic_DNA"/>
</dbReference>
<accession>A0ABM8YGL7</accession>
<proteinExistence type="predicted"/>
<dbReference type="RefSeq" id="WP_230576828.1">
    <property type="nucleotide sequence ID" value="NZ_CAKJTI010000043.1"/>
</dbReference>
<dbReference type="Proteomes" id="UP000789423">
    <property type="component" value="Unassembled WGS sequence"/>
</dbReference>
<evidence type="ECO:0000313" key="2">
    <source>
        <dbReference type="Proteomes" id="UP000789423"/>
    </source>
</evidence>
<gene>
    <name evidence="1" type="ORF">BACCIP111899_04126</name>
</gene>
<dbReference type="Pfam" id="PF21820">
    <property type="entry name" value="DUF6886"/>
    <property type="match status" value="1"/>
</dbReference>
<organism evidence="1 2">
    <name type="scientific">Bacillus rhizoplanae</name>
    <dbReference type="NCBI Taxonomy" id="2880966"/>
    <lineage>
        <taxon>Bacteria</taxon>
        <taxon>Bacillati</taxon>
        <taxon>Bacillota</taxon>
        <taxon>Bacilli</taxon>
        <taxon>Bacillales</taxon>
        <taxon>Bacillaceae</taxon>
        <taxon>Bacillus</taxon>
    </lineage>
</organism>